<dbReference type="AlphaFoldDB" id="A0A485LP89"/>
<dbReference type="InterPro" id="IPR029058">
    <property type="entry name" value="AB_hydrolase_fold"/>
</dbReference>
<evidence type="ECO:0000256" key="4">
    <source>
        <dbReference type="ARBA" id="ARBA00022692"/>
    </source>
</evidence>
<organism evidence="10 11">
    <name type="scientific">Aphanomyces stellatus</name>
    <dbReference type="NCBI Taxonomy" id="120398"/>
    <lineage>
        <taxon>Eukaryota</taxon>
        <taxon>Sar</taxon>
        <taxon>Stramenopiles</taxon>
        <taxon>Oomycota</taxon>
        <taxon>Saprolegniomycetes</taxon>
        <taxon>Saprolegniales</taxon>
        <taxon>Verrucalvaceae</taxon>
        <taxon>Aphanomyces</taxon>
    </lineage>
</organism>
<feature type="transmembrane region" description="Helical" evidence="7">
    <location>
        <begin position="1065"/>
        <end position="1090"/>
    </location>
</feature>
<proteinExistence type="inferred from homology"/>
<evidence type="ECO:0000313" key="11">
    <source>
        <dbReference type="Proteomes" id="UP000332933"/>
    </source>
</evidence>
<feature type="transmembrane region" description="Helical" evidence="7">
    <location>
        <begin position="1174"/>
        <end position="1194"/>
    </location>
</feature>
<dbReference type="Pfam" id="PF03092">
    <property type="entry name" value="BT1"/>
    <property type="match status" value="1"/>
</dbReference>
<evidence type="ECO:0000256" key="5">
    <source>
        <dbReference type="ARBA" id="ARBA00022989"/>
    </source>
</evidence>
<evidence type="ECO:0000313" key="10">
    <source>
        <dbReference type="EMBL" id="VFT98769.1"/>
    </source>
</evidence>
<dbReference type="PANTHER" id="PTHR31585:SF5">
    <property type="entry name" value="RNA-BINDING S4 DOMAIN-CONTAINING PROTEIN"/>
    <property type="match status" value="1"/>
</dbReference>
<dbReference type="Proteomes" id="UP000332933">
    <property type="component" value="Unassembled WGS sequence"/>
</dbReference>
<feature type="transmembrane region" description="Helical" evidence="7">
    <location>
        <begin position="919"/>
        <end position="942"/>
    </location>
</feature>
<feature type="transmembrane region" description="Helical" evidence="7">
    <location>
        <begin position="1041"/>
        <end position="1059"/>
    </location>
</feature>
<dbReference type="GO" id="GO:0016020">
    <property type="term" value="C:membrane"/>
    <property type="evidence" value="ECO:0007669"/>
    <property type="project" value="UniProtKB-SubCell"/>
</dbReference>
<comment type="similarity">
    <text evidence="2">Belongs to the major facilitator superfamily. Folate-biopterin transporter (TC 2.A.71) family.</text>
</comment>
<name>A0A485LP89_9STRA</name>
<feature type="chain" id="PRO_5036116598" evidence="8">
    <location>
        <begin position="20"/>
        <end position="1263"/>
    </location>
</feature>
<keyword evidence="8" id="KW-0732">Signal</keyword>
<feature type="transmembrane region" description="Helical" evidence="7">
    <location>
        <begin position="954"/>
        <end position="974"/>
    </location>
</feature>
<reference evidence="9" key="2">
    <citation type="submission" date="2019-06" db="EMBL/GenBank/DDBJ databases">
        <title>Genomics analysis of Aphanomyces spp. identifies a new class of oomycete effector associated with host adaptation.</title>
        <authorList>
            <person name="Gaulin E."/>
        </authorList>
    </citation>
    <scope>NUCLEOTIDE SEQUENCE</scope>
    <source>
        <strain evidence="9">CBS 578.67</strain>
    </source>
</reference>
<dbReference type="PANTHER" id="PTHR31585">
    <property type="entry name" value="FOLATE-BIOPTERIN TRANSPORTER 1, CHLOROPLASTIC"/>
    <property type="match status" value="1"/>
</dbReference>
<reference evidence="10 11" key="1">
    <citation type="submission" date="2019-03" db="EMBL/GenBank/DDBJ databases">
        <authorList>
            <person name="Gaulin E."/>
            <person name="Dumas B."/>
        </authorList>
    </citation>
    <scope>NUCLEOTIDE SEQUENCE [LARGE SCALE GENOMIC DNA]</scope>
    <source>
        <strain evidence="10">CBS 568.67</strain>
    </source>
</reference>
<dbReference type="Gene3D" id="3.40.50.1820">
    <property type="entry name" value="alpha/beta hydrolase"/>
    <property type="match status" value="1"/>
</dbReference>
<evidence type="ECO:0000256" key="1">
    <source>
        <dbReference type="ARBA" id="ARBA00004141"/>
    </source>
</evidence>
<dbReference type="InterPro" id="IPR039309">
    <property type="entry name" value="BT1"/>
</dbReference>
<dbReference type="SUPFAM" id="SSF53474">
    <property type="entry name" value="alpha/beta-Hydrolases"/>
    <property type="match status" value="1"/>
</dbReference>
<evidence type="ECO:0000256" key="2">
    <source>
        <dbReference type="ARBA" id="ARBA00007015"/>
    </source>
</evidence>
<evidence type="ECO:0000256" key="8">
    <source>
        <dbReference type="SAM" id="SignalP"/>
    </source>
</evidence>
<feature type="transmembrane region" description="Helical" evidence="7">
    <location>
        <begin position="749"/>
        <end position="767"/>
    </location>
</feature>
<dbReference type="InterPro" id="IPR036259">
    <property type="entry name" value="MFS_trans_sf"/>
</dbReference>
<feature type="signal peptide" evidence="8">
    <location>
        <begin position="1"/>
        <end position="19"/>
    </location>
</feature>
<dbReference type="EMBL" id="VJMH01007015">
    <property type="protein sequence ID" value="KAF0686136.1"/>
    <property type="molecule type" value="Genomic_DNA"/>
</dbReference>
<feature type="transmembrane region" description="Helical" evidence="7">
    <location>
        <begin position="779"/>
        <end position="799"/>
    </location>
</feature>
<evidence type="ECO:0000256" key="6">
    <source>
        <dbReference type="ARBA" id="ARBA00023136"/>
    </source>
</evidence>
<dbReference type="SUPFAM" id="SSF103473">
    <property type="entry name" value="MFS general substrate transporter"/>
    <property type="match status" value="1"/>
</dbReference>
<keyword evidence="11" id="KW-1185">Reference proteome</keyword>
<evidence type="ECO:0000313" key="9">
    <source>
        <dbReference type="EMBL" id="KAF0686136.1"/>
    </source>
</evidence>
<dbReference type="OrthoDB" id="754047at2759"/>
<dbReference type="Gene3D" id="1.20.1250.20">
    <property type="entry name" value="MFS general substrate transporter like domains"/>
    <property type="match status" value="1"/>
</dbReference>
<accession>A0A485LP89</accession>
<keyword evidence="4 7" id="KW-0812">Transmembrane</keyword>
<feature type="transmembrane region" description="Helical" evidence="7">
    <location>
        <begin position="811"/>
        <end position="830"/>
    </location>
</feature>
<feature type="transmembrane region" description="Helical" evidence="7">
    <location>
        <begin position="1214"/>
        <end position="1239"/>
    </location>
</feature>
<evidence type="ECO:0000256" key="3">
    <source>
        <dbReference type="ARBA" id="ARBA00022448"/>
    </source>
</evidence>
<keyword evidence="3" id="KW-0813">Transport</keyword>
<dbReference type="EMBL" id="CAADRA010007041">
    <property type="protein sequence ID" value="VFT98769.1"/>
    <property type="molecule type" value="Genomic_DNA"/>
</dbReference>
<keyword evidence="5 7" id="KW-1133">Transmembrane helix</keyword>
<evidence type="ECO:0000256" key="7">
    <source>
        <dbReference type="SAM" id="Phobius"/>
    </source>
</evidence>
<protein>
    <submittedName>
        <fullName evidence="10">Aste57867_22101 protein</fullName>
    </submittedName>
</protein>
<keyword evidence="6 7" id="KW-0472">Membrane</keyword>
<sequence length="1263" mass="135183">MHLRFLATAAAALAGLVHGKATWYPCPLLTIAKRDVQSKGNPTVECADIPMPLCYPGVCNNTKASPINLFVKRIPAAKASATPQALWMLQGGPGESSINMEVLMYDAWVATGGLVSVYTMDHRGTGRSELLGCAEGNSPYSPSYTARCLSKIKLAYGESAPAAFSVTSAATDLATVIQNELATSEVFVYGLSYGTYLVERVMHLAPKGIKGYILDSIQSEIFYKTKDAPYYSNWDRDVGGVVETYLSYCDTDTFCASKIGPNAKAYVQGLYAKLDNGQNKCADVIKTLAPEYAAKPSWAINGFLYTMLKDYNQRNLIPAVLYRLNRCNTADQGMVANAINLAKNSTSSLLMTDFSVPGKNLTEAAKVSYLTGEGRSTVVYKNIVLSEIWELPTPSADQQAKWFNDALMGAMSPLEQAQERQDTCIYLGNKDPMCKAFSTTTNVSFSYARDAYWNKTAAVPAGASVLMFTGLLDSATPPKYARDEFATMDGTNKKLLEFAYSPHVIVSQTPTDKGDCGGLILAAYIASHGDLTKLPETCIPAVYKLNFTTVLDSKQAVALFGTDVDIYGPGAAGPNPAGTVNLNNGSKLLPSSSGGGGSGLATSVAPVTPSTVTSAASSSVVFSAILVTIVAATAMLCRAATSQYDNQVNRLGTQGCERQYCPNGNSIVGIAQLALLGPHLLTTMLSNPRAIDLEDRVSYIQSAVSHDDSYAVVKSPAAAVEGGLDDGALVEGGAISLCAREALGLFSQYAAIGVLLGMIPGLSYPVFNVYLQMEGYQTASYSSLVTLGWSFKVFFGMLSDCVPIGGYRRKSWMLIGWSITLVCLAVMAFSSMGDPYCDRVKAASRRSSACAKPYAQATAADQASLFNVHAPDQGTKFILLSMFVSFGYVTADCAADAMVVEYAQREPLAIRGRIQTAVYVVRAAAGTIGPIVLGLGLNGANYGGSFSFSMAPTVPYAICLVPCVAVLCTTIFVVHEPKTPRVPLGDWIASFWALIQQRVMWQICAFRLVNNVFQGIGSTAGQPMASVWAGVEPLNNSLADILGSLIMAGVLVVVAKWGLHWNWRWTIATCSIAVLLIDGLVTFLTIWAIVRNQWFFTGVALAEAIPDAVRFIVASYCAVEIADVGNEGATYGLVTTVSNLASPFATVLYKYMDSFLLLSQNDLKADTTAVRWDVTYSYFISYGCKLFALVWLFMLPPQRGPMQELKRTGGKSTLAGIVLIAVFVVCLAFAVTSSLMAIYASTKCYRIAGGNGKLEPRTGKCPV</sequence>
<gene>
    <name evidence="10" type="primary">Aste57867_22101</name>
    <name evidence="9" type="ORF">As57867_022032</name>
    <name evidence="10" type="ORF">ASTE57867_22101</name>
</gene>
<comment type="subcellular location">
    <subcellularLocation>
        <location evidence="1">Membrane</location>
        <topology evidence="1">Multi-pass membrane protein</topology>
    </subcellularLocation>
</comment>